<evidence type="ECO:0008006" key="3">
    <source>
        <dbReference type="Google" id="ProtNLM"/>
    </source>
</evidence>
<accession>A0ABP1QSY5</accession>
<keyword evidence="2" id="KW-1185">Reference proteome</keyword>
<gene>
    <name evidence="1" type="ORF">ODALV1_LOCUS14959</name>
</gene>
<dbReference type="EMBL" id="CAXLJM020000046">
    <property type="protein sequence ID" value="CAL8111352.1"/>
    <property type="molecule type" value="Genomic_DNA"/>
</dbReference>
<dbReference type="Proteomes" id="UP001642540">
    <property type="component" value="Unassembled WGS sequence"/>
</dbReference>
<name>A0ABP1QSY5_9HEXA</name>
<protein>
    <recommendedName>
        <fullName evidence="3">Aldose 1-epimerase</fullName>
    </recommendedName>
</protein>
<reference evidence="1 2" key="1">
    <citation type="submission" date="2024-08" db="EMBL/GenBank/DDBJ databases">
        <authorList>
            <person name="Cucini C."/>
            <person name="Frati F."/>
        </authorList>
    </citation>
    <scope>NUCLEOTIDE SEQUENCE [LARGE SCALE GENOMIC DNA]</scope>
</reference>
<evidence type="ECO:0000313" key="1">
    <source>
        <dbReference type="EMBL" id="CAL8111352.1"/>
    </source>
</evidence>
<organism evidence="1 2">
    <name type="scientific">Orchesella dallaii</name>
    <dbReference type="NCBI Taxonomy" id="48710"/>
    <lineage>
        <taxon>Eukaryota</taxon>
        <taxon>Metazoa</taxon>
        <taxon>Ecdysozoa</taxon>
        <taxon>Arthropoda</taxon>
        <taxon>Hexapoda</taxon>
        <taxon>Collembola</taxon>
        <taxon>Entomobryomorpha</taxon>
        <taxon>Entomobryoidea</taxon>
        <taxon>Orchesellidae</taxon>
        <taxon>Orchesellinae</taxon>
        <taxon>Orchesella</taxon>
    </lineage>
</organism>
<comment type="caution">
    <text evidence="1">The sequence shown here is derived from an EMBL/GenBank/DDBJ whole genome shotgun (WGS) entry which is preliminary data.</text>
</comment>
<evidence type="ECO:0000313" key="2">
    <source>
        <dbReference type="Proteomes" id="UP001642540"/>
    </source>
</evidence>
<sequence length="246" mass="28484">MSRTDSAQTTYNPAEQEMNMHTFGSNHLQLTRTGDSAQLYLQLTRTGETCIRSAQTTYNLPEREKHAYVRLKPPTTYPNGRFGSTIPTTYPNGRNIHTFGSNHLQLTRTGETCIRSAQTTYNLPEREIRLNYTYNLPEREKHAYVRLKPPTTYPNGRNMHTFGSNHLQLTRTGETCIRSAQTTYNLPEREIRLNYTYNLPEREKHAYVRLKPPTTYPNGRNIHTFGSNHLQLTRTRDSNICDKAEN</sequence>
<proteinExistence type="predicted"/>